<keyword evidence="2 3" id="KW-0802">TPR repeat</keyword>
<dbReference type="Gene3D" id="1.25.40.10">
    <property type="entry name" value="Tetratricopeptide repeat domain"/>
    <property type="match status" value="1"/>
</dbReference>
<dbReference type="InterPro" id="IPR011990">
    <property type="entry name" value="TPR-like_helical_dom_sf"/>
</dbReference>
<evidence type="ECO:0000256" key="3">
    <source>
        <dbReference type="PROSITE-ProRule" id="PRU00339"/>
    </source>
</evidence>
<dbReference type="Gene3D" id="3.40.50.1220">
    <property type="entry name" value="TPP-binding domain"/>
    <property type="match status" value="1"/>
</dbReference>
<evidence type="ECO:0000313" key="4">
    <source>
        <dbReference type="EMBL" id="HIV61678.1"/>
    </source>
</evidence>
<dbReference type="AlphaFoldDB" id="A0A9D1THB6"/>
<proteinExistence type="predicted"/>
<evidence type="ECO:0000256" key="2">
    <source>
        <dbReference type="ARBA" id="ARBA00022803"/>
    </source>
</evidence>
<dbReference type="InterPro" id="IPR029035">
    <property type="entry name" value="DHS-like_NAD/FAD-binding_dom"/>
</dbReference>
<feature type="repeat" description="TPR" evidence="3">
    <location>
        <begin position="411"/>
        <end position="444"/>
    </location>
</feature>
<dbReference type="PROSITE" id="PS50005">
    <property type="entry name" value="TPR"/>
    <property type="match status" value="2"/>
</dbReference>
<dbReference type="EMBL" id="DXIE01000017">
    <property type="protein sequence ID" value="HIV61678.1"/>
    <property type="molecule type" value="Genomic_DNA"/>
</dbReference>
<organism evidence="4 5">
    <name type="scientific">Candidatus Butyricicoccus avistercoris</name>
    <dbReference type="NCBI Taxonomy" id="2838518"/>
    <lineage>
        <taxon>Bacteria</taxon>
        <taxon>Bacillati</taxon>
        <taxon>Bacillota</taxon>
        <taxon>Clostridia</taxon>
        <taxon>Eubacteriales</taxon>
        <taxon>Butyricicoccaceae</taxon>
        <taxon>Butyricicoccus</taxon>
    </lineage>
</organism>
<reference evidence="4" key="2">
    <citation type="submission" date="2021-04" db="EMBL/GenBank/DDBJ databases">
        <authorList>
            <person name="Gilroy R."/>
        </authorList>
    </citation>
    <scope>NUCLEOTIDE SEQUENCE</scope>
    <source>
        <strain evidence="4">CHK193-4272</strain>
    </source>
</reference>
<reference evidence="4" key="1">
    <citation type="journal article" date="2021" name="PeerJ">
        <title>Extensive microbial diversity within the chicken gut microbiome revealed by metagenomics and culture.</title>
        <authorList>
            <person name="Gilroy R."/>
            <person name="Ravi A."/>
            <person name="Getino M."/>
            <person name="Pursley I."/>
            <person name="Horton D.L."/>
            <person name="Alikhan N.F."/>
            <person name="Baker D."/>
            <person name="Gharbi K."/>
            <person name="Hall N."/>
            <person name="Watson M."/>
            <person name="Adriaenssens E.M."/>
            <person name="Foster-Nyarko E."/>
            <person name="Jarju S."/>
            <person name="Secka A."/>
            <person name="Antonio M."/>
            <person name="Oren A."/>
            <person name="Chaudhuri R.R."/>
            <person name="La Ragione R."/>
            <person name="Hildebrand F."/>
            <person name="Pallen M.J."/>
        </authorList>
    </citation>
    <scope>NUCLEOTIDE SEQUENCE</scope>
    <source>
        <strain evidence="4">CHK193-4272</strain>
    </source>
</reference>
<keyword evidence="1" id="KW-0677">Repeat</keyword>
<dbReference type="SUPFAM" id="SSF48452">
    <property type="entry name" value="TPR-like"/>
    <property type="match status" value="1"/>
</dbReference>
<protein>
    <submittedName>
        <fullName evidence="4">Tetratricopeptide repeat protein</fullName>
    </submittedName>
</protein>
<dbReference type="Pfam" id="PF13414">
    <property type="entry name" value="TPR_11"/>
    <property type="match status" value="1"/>
</dbReference>
<dbReference type="InterPro" id="IPR051685">
    <property type="entry name" value="Ycf3/AcsC/BcsC/TPR_MFPF"/>
</dbReference>
<feature type="repeat" description="TPR" evidence="3">
    <location>
        <begin position="377"/>
        <end position="410"/>
    </location>
</feature>
<dbReference type="Pfam" id="PF13289">
    <property type="entry name" value="SIR2_2"/>
    <property type="match status" value="1"/>
</dbReference>
<evidence type="ECO:0000313" key="5">
    <source>
        <dbReference type="Proteomes" id="UP000886808"/>
    </source>
</evidence>
<gene>
    <name evidence="4" type="ORF">H9746_02360</name>
</gene>
<dbReference type="SMART" id="SM00028">
    <property type="entry name" value="TPR"/>
    <property type="match status" value="3"/>
</dbReference>
<accession>A0A9D1THB6</accession>
<feature type="non-terminal residue" evidence="4">
    <location>
        <position position="459"/>
    </location>
</feature>
<dbReference type="PANTHER" id="PTHR44943:SF4">
    <property type="entry name" value="TPR REPEAT-CONTAINING PROTEIN MJ0798"/>
    <property type="match status" value="1"/>
</dbReference>
<dbReference type="Proteomes" id="UP000886808">
    <property type="component" value="Unassembled WGS sequence"/>
</dbReference>
<sequence>MAYKILSFEGFVQEFKSVSLGAYPRKFCFVLGSGASKTSGIKTGEELVDIWDKELEIRNSEDHLQWKKQNGITEENKYNFYSIFYERRFEKDNGKRYRDGYSFLESIMEKAHPSCGYVYLALMMAKTINNVVITTNFDHLTEDCIVRYAQTLPMVVGHENLAHYITQPLSRPTVIKIHRDLLLNPINKTVELNKLYESWEKALDSIFSVYHPIFIGYAGNDKSVMDFLYKNIDKFNNDEWACPYWLIYGKQQIPKNVKDFLKKTNGYLIRHNGFDQVLTQLSFALNIELPDENTFIQKTKEQYKSLLNSVESIIHENSIMQSNKQSITTINANLINNISTEKISDLYSKFIMLFSNQNYSYAFDIINNLTELYPDNSQYHNNSGITLYAMKRYDEALVEMQKAVELEPDNARYHNSLGVILHAMKRYDEALVEKQKAVELEPDNARYHNSLGVILHAMK</sequence>
<dbReference type="InterPro" id="IPR019734">
    <property type="entry name" value="TPR_rpt"/>
</dbReference>
<evidence type="ECO:0000256" key="1">
    <source>
        <dbReference type="ARBA" id="ARBA00022737"/>
    </source>
</evidence>
<dbReference type="SUPFAM" id="SSF52467">
    <property type="entry name" value="DHS-like NAD/FAD-binding domain"/>
    <property type="match status" value="1"/>
</dbReference>
<dbReference type="PANTHER" id="PTHR44943">
    <property type="entry name" value="CELLULOSE SYNTHASE OPERON PROTEIN C"/>
    <property type="match status" value="1"/>
</dbReference>
<name>A0A9D1THB6_9FIRM</name>
<comment type="caution">
    <text evidence="4">The sequence shown here is derived from an EMBL/GenBank/DDBJ whole genome shotgun (WGS) entry which is preliminary data.</text>
</comment>